<dbReference type="SUPFAM" id="SSF89550">
    <property type="entry name" value="PHP domain-like"/>
    <property type="match status" value="1"/>
</dbReference>
<dbReference type="InterPro" id="IPR016195">
    <property type="entry name" value="Pol/histidinol_Pase-like"/>
</dbReference>
<dbReference type="EMBL" id="CP000237">
    <property type="protein sequence ID" value="ABD46176.1"/>
    <property type="molecule type" value="Genomic_DNA"/>
</dbReference>
<dbReference type="KEGG" id="nse:NSE_0167"/>
<dbReference type="InterPro" id="IPR004805">
    <property type="entry name" value="DnaE2/DnaE/PolC"/>
</dbReference>
<evidence type="ECO:0000256" key="3">
    <source>
        <dbReference type="ARBA" id="ARBA00022679"/>
    </source>
</evidence>
<keyword evidence="3 9" id="KW-0808">Transferase</keyword>
<dbReference type="PANTHER" id="PTHR32294:SF0">
    <property type="entry name" value="DNA POLYMERASE III SUBUNIT ALPHA"/>
    <property type="match status" value="1"/>
</dbReference>
<organism evidence="9 10">
    <name type="scientific">Ehrlichia sennetsu (strain ATCC VR-367 / Miyayama)</name>
    <name type="common">Neorickettsia sennetsu</name>
    <dbReference type="NCBI Taxonomy" id="222891"/>
    <lineage>
        <taxon>Bacteria</taxon>
        <taxon>Pseudomonadati</taxon>
        <taxon>Pseudomonadota</taxon>
        <taxon>Alphaproteobacteria</taxon>
        <taxon>Rickettsiales</taxon>
        <taxon>Anaplasmataceae</taxon>
        <taxon>Ehrlichia</taxon>
    </lineage>
</organism>
<dbReference type="NCBIfam" id="TIGR00594">
    <property type="entry name" value="polc"/>
    <property type="match status" value="1"/>
</dbReference>
<dbReference type="OrthoDB" id="9803237at2"/>
<feature type="domain" description="Polymerase/histidinol phosphatase N-terminal" evidence="8">
    <location>
        <begin position="7"/>
        <end position="74"/>
    </location>
</feature>
<accession>Q2GEN2</accession>
<evidence type="ECO:0000256" key="5">
    <source>
        <dbReference type="ARBA" id="ARBA00022705"/>
    </source>
</evidence>
<dbReference type="Pfam" id="PF02811">
    <property type="entry name" value="PHP"/>
    <property type="match status" value="1"/>
</dbReference>
<evidence type="ECO:0000256" key="2">
    <source>
        <dbReference type="ARBA" id="ARBA00019114"/>
    </source>
</evidence>
<reference evidence="9 10" key="1">
    <citation type="journal article" date="2006" name="PLoS Genet.">
        <title>Comparative genomics of emerging human ehrlichiosis agents.</title>
        <authorList>
            <person name="Dunning Hotopp J.C."/>
            <person name="Lin M."/>
            <person name="Madupu R."/>
            <person name="Crabtree J."/>
            <person name="Angiuoli S.V."/>
            <person name="Eisen J.A."/>
            <person name="Seshadri R."/>
            <person name="Ren Q."/>
            <person name="Wu M."/>
            <person name="Utterback T.R."/>
            <person name="Smith S."/>
            <person name="Lewis M."/>
            <person name="Khouri H."/>
            <person name="Zhang C."/>
            <person name="Niu H."/>
            <person name="Lin Q."/>
            <person name="Ohashi N."/>
            <person name="Zhi N."/>
            <person name="Nelson W."/>
            <person name="Brinkac L.M."/>
            <person name="Dodson R.J."/>
            <person name="Rosovitz M.J."/>
            <person name="Sundaram J."/>
            <person name="Daugherty S.C."/>
            <person name="Davidsen T."/>
            <person name="Durkin A.S."/>
            <person name="Gwinn M."/>
            <person name="Haft D.H."/>
            <person name="Selengut J.D."/>
            <person name="Sullivan S.A."/>
            <person name="Zafar N."/>
            <person name="Zhou L."/>
            <person name="Benahmed F."/>
            <person name="Forberger H."/>
            <person name="Halpin R."/>
            <person name="Mulligan S."/>
            <person name="Robinson J."/>
            <person name="White O."/>
            <person name="Rikihisa Y."/>
            <person name="Tettelin H."/>
        </authorList>
    </citation>
    <scope>NUCLEOTIDE SEQUENCE [LARGE SCALE GENOMIC DNA]</scope>
    <source>
        <strain evidence="10">ATCC VR-367 / Miyayama</strain>
    </source>
</reference>
<name>Q2GEN2_EHRS3</name>
<evidence type="ECO:0000256" key="4">
    <source>
        <dbReference type="ARBA" id="ARBA00022695"/>
    </source>
</evidence>
<keyword evidence="6" id="KW-0239">DNA-directed DNA polymerase</keyword>
<evidence type="ECO:0000256" key="6">
    <source>
        <dbReference type="ARBA" id="ARBA00022932"/>
    </source>
</evidence>
<dbReference type="InterPro" id="IPR003141">
    <property type="entry name" value="Pol/His_phosphatase_N"/>
</dbReference>
<evidence type="ECO:0000313" key="9">
    <source>
        <dbReference type="EMBL" id="ABD46176.1"/>
    </source>
</evidence>
<gene>
    <name evidence="9" type="primary">dnaE</name>
    <name evidence="9" type="ordered locus">NSE_0167</name>
</gene>
<dbReference type="InterPro" id="IPR041931">
    <property type="entry name" value="DNA_pol3_alpha_thumb_dom"/>
</dbReference>
<dbReference type="GO" id="GO:0006260">
    <property type="term" value="P:DNA replication"/>
    <property type="evidence" value="ECO:0007669"/>
    <property type="project" value="UniProtKB-KW"/>
</dbReference>
<dbReference type="eggNOG" id="COG0587">
    <property type="taxonomic scope" value="Bacteria"/>
</dbReference>
<keyword evidence="4 9" id="KW-0548">Nucleotidyltransferase</keyword>
<dbReference type="Pfam" id="PF14579">
    <property type="entry name" value="HHH_6"/>
    <property type="match status" value="1"/>
</dbReference>
<proteinExistence type="predicted"/>
<dbReference type="EC" id="2.7.7.7" evidence="1"/>
<dbReference type="InterPro" id="IPR040982">
    <property type="entry name" value="DNA_pol3_finger"/>
</dbReference>
<dbReference type="Proteomes" id="UP000001942">
    <property type="component" value="Chromosome"/>
</dbReference>
<protein>
    <recommendedName>
        <fullName evidence="2">DNA polymerase III subunit alpha</fullName>
        <ecNumber evidence="1">2.7.7.7</ecNumber>
    </recommendedName>
</protein>
<keyword evidence="10" id="KW-1185">Reference proteome</keyword>
<dbReference type="Gene3D" id="1.10.150.870">
    <property type="match status" value="1"/>
</dbReference>
<dbReference type="Pfam" id="PF07733">
    <property type="entry name" value="DNA_pol3_alpha"/>
    <property type="match status" value="1"/>
</dbReference>
<dbReference type="STRING" id="222891.NSE_0167"/>
<dbReference type="AlphaFoldDB" id="Q2GEN2"/>
<dbReference type="InterPro" id="IPR029460">
    <property type="entry name" value="DNAPol_HHH"/>
</dbReference>
<dbReference type="SMART" id="SM00481">
    <property type="entry name" value="POLIIIAc"/>
    <property type="match status" value="1"/>
</dbReference>
<comment type="catalytic activity">
    <reaction evidence="7">
        <text>DNA(n) + a 2'-deoxyribonucleoside 5'-triphosphate = DNA(n+1) + diphosphate</text>
        <dbReference type="Rhea" id="RHEA:22508"/>
        <dbReference type="Rhea" id="RHEA-COMP:17339"/>
        <dbReference type="Rhea" id="RHEA-COMP:17340"/>
        <dbReference type="ChEBI" id="CHEBI:33019"/>
        <dbReference type="ChEBI" id="CHEBI:61560"/>
        <dbReference type="ChEBI" id="CHEBI:173112"/>
        <dbReference type="EC" id="2.7.7.7"/>
    </reaction>
</comment>
<evidence type="ECO:0000256" key="7">
    <source>
        <dbReference type="ARBA" id="ARBA00049244"/>
    </source>
</evidence>
<evidence type="ECO:0000259" key="8">
    <source>
        <dbReference type="SMART" id="SM00481"/>
    </source>
</evidence>
<dbReference type="InterPro" id="IPR011708">
    <property type="entry name" value="DNA_pol3_alpha_NTPase_dom"/>
</dbReference>
<dbReference type="Gene3D" id="3.20.20.140">
    <property type="entry name" value="Metal-dependent hydrolases"/>
    <property type="match status" value="1"/>
</dbReference>
<dbReference type="NCBIfam" id="NF004226">
    <property type="entry name" value="PRK05673.1"/>
    <property type="match status" value="1"/>
</dbReference>
<dbReference type="GO" id="GO:0008408">
    <property type="term" value="F:3'-5' exonuclease activity"/>
    <property type="evidence" value="ECO:0007669"/>
    <property type="project" value="InterPro"/>
</dbReference>
<keyword evidence="5" id="KW-0235">DNA replication</keyword>
<sequence>MRRQTFVHLRVRSDYSLLRAVTKPRRIVDLARAAGMPAVALTDIDTMAGALEFAEYAKASGIQPIIGIDLSISHNRVDSRVLLIAKNEEGYHNMIKLSGIVSLRRVALNEVFTHSKGLILLLGEFFIDAINSYSIDAETLVSDLKQVFGKDLFVEIQRLGNQSAEEKLIQLGYEHNIPFVATNDVLFPDTDFREAHDVLTCIGSLTYVNDINRVHYSPESYFKSAEEMIALFADLKEALHNTVLIARRCSFMPEVRSPILPKFECEMDESDELRRLSYIGLHRRMGADVPQNYLDRLEYELGIIIDMNYAGYFLIVADFIRWSKANGIVVGPGRGSGVGSIVAWCLGITGLDPLKFALFFERFLNPVRVSMPDFDVDFCQEKRHLVIEYVRKKYGHVAQIMTFGTLQPRAALRDVGRVLQLPYGRVDRICKMIPNNPANPISLQEAINLDKDLQRESEDDESIAKLLDLALKLEGTLRHTSTHAAGIVISDTPIEDYLPVYHDKESDIPVTQYSMKYVEKAGLIKFDFLGLKTLTVINQACLLVRLKNPNFDIDSIPLDDKRTYDLLSAGNAIGVFQLDNAYMCETLKRLHPDCFEDIIALISLNRPGPMANIPTYIARKHGKEAVKYPHPLLESSLKETFGVVIYQEQVMEMVRLLAGYTLAEADILRRVMGKKIRAEMSEQAEKFVEGAKRNGIETERAQEIFEMIEKFAGYGFNKSHAAAYALISYQTAFLKANFPIEFTTAALNLELHHTDKLAILIQDAKNYGITILPPDINKSKILFSIEDNAIRYSLAALKNVGEAAASAIQRRSPFATIPELQRCLDGKIVHRKAVESLIKSGATDVLSPDRSGLYSCLKELVGKEDDGAQMTLFDISVNKPEKTVKPWNFFERTQCEFDAFGFFLFDHPLFPYRKFLKLSPNQIAGVITELRIRSRGDRKFAVMHVSTVNDIYTVMFYESDVIDSRRELFVVGVKVVLTLLKSDNGYVCTNLAELHEFIFSNYNGRFAILVNRKEQVTALKDVLRRGGKYEVTLVVRNDSQYTRIVLGHDFDLAVDKLALIEGVEILKYRVCCSDMIN</sequence>
<dbReference type="GO" id="GO:0003887">
    <property type="term" value="F:DNA-directed DNA polymerase activity"/>
    <property type="evidence" value="ECO:0007669"/>
    <property type="project" value="UniProtKB-KW"/>
</dbReference>
<evidence type="ECO:0000313" key="10">
    <source>
        <dbReference type="Proteomes" id="UP000001942"/>
    </source>
</evidence>
<dbReference type="Gene3D" id="1.10.10.1600">
    <property type="entry name" value="Bacterial DNA polymerase III alpha subunit, thumb domain"/>
    <property type="match status" value="1"/>
</dbReference>
<dbReference type="Pfam" id="PF17657">
    <property type="entry name" value="DNA_pol3_finger"/>
    <property type="match status" value="1"/>
</dbReference>
<dbReference type="PANTHER" id="PTHR32294">
    <property type="entry name" value="DNA POLYMERASE III SUBUNIT ALPHA"/>
    <property type="match status" value="1"/>
</dbReference>
<evidence type="ECO:0000256" key="1">
    <source>
        <dbReference type="ARBA" id="ARBA00012417"/>
    </source>
</evidence>
<dbReference type="RefSeq" id="WP_011451570.1">
    <property type="nucleotide sequence ID" value="NC_007798.1"/>
</dbReference>
<dbReference type="InterPro" id="IPR004013">
    <property type="entry name" value="PHP_dom"/>
</dbReference>
<dbReference type="HOGENOM" id="CLU_001600_0_0_5"/>